<reference evidence="2" key="1">
    <citation type="submission" date="2021-03" db="EMBL/GenBank/DDBJ databases">
        <title>Sagittula salina sp. nov. strain M10.9X isolated from the marine waste.</title>
        <authorList>
            <person name="Satari L."/>
            <person name="Molina-Menor E."/>
            <person name="Vidal-Verdu A."/>
            <person name="Pascual J."/>
            <person name="Pereto J."/>
            <person name="Porcar M."/>
        </authorList>
    </citation>
    <scope>NUCLEOTIDE SEQUENCE</scope>
    <source>
        <strain evidence="2">M10.9X</strain>
    </source>
</reference>
<gene>
    <name evidence="2" type="ORF">J5474_11240</name>
</gene>
<keyword evidence="3" id="KW-1185">Reference proteome</keyword>
<sequence length="53" mass="6256">MTMISNLRSRMEKRAQYRRTLNELEALTEADMRDLNMCRADMPRIAYQAVYGA</sequence>
<comment type="caution">
    <text evidence="2">The sequence shown here is derived from an EMBL/GenBank/DDBJ whole genome shotgun (WGS) entry which is preliminary data.</text>
</comment>
<dbReference type="InterPro" id="IPR009506">
    <property type="entry name" value="YjiS-like"/>
</dbReference>
<feature type="domain" description="YjiS-like" evidence="1">
    <location>
        <begin position="7"/>
        <end position="41"/>
    </location>
</feature>
<protein>
    <submittedName>
        <fullName evidence="2">DUF1127 domain-containing protein</fullName>
    </submittedName>
</protein>
<dbReference type="AlphaFoldDB" id="A0A940MNN5"/>
<dbReference type="RefSeq" id="WP_209360996.1">
    <property type="nucleotide sequence ID" value="NZ_JAGISH010000005.1"/>
</dbReference>
<dbReference type="EMBL" id="JAGISH010000005">
    <property type="protein sequence ID" value="MBP0483060.1"/>
    <property type="molecule type" value="Genomic_DNA"/>
</dbReference>
<dbReference type="Pfam" id="PF06568">
    <property type="entry name" value="YjiS-like"/>
    <property type="match status" value="1"/>
</dbReference>
<dbReference type="Proteomes" id="UP000675940">
    <property type="component" value="Unassembled WGS sequence"/>
</dbReference>
<evidence type="ECO:0000313" key="2">
    <source>
        <dbReference type="EMBL" id="MBP0483060.1"/>
    </source>
</evidence>
<evidence type="ECO:0000313" key="3">
    <source>
        <dbReference type="Proteomes" id="UP000675940"/>
    </source>
</evidence>
<name>A0A940MNN5_9RHOB</name>
<evidence type="ECO:0000259" key="1">
    <source>
        <dbReference type="Pfam" id="PF06568"/>
    </source>
</evidence>
<proteinExistence type="predicted"/>
<organism evidence="2 3">
    <name type="scientific">Sagittula salina</name>
    <dbReference type="NCBI Taxonomy" id="2820268"/>
    <lineage>
        <taxon>Bacteria</taxon>
        <taxon>Pseudomonadati</taxon>
        <taxon>Pseudomonadota</taxon>
        <taxon>Alphaproteobacteria</taxon>
        <taxon>Rhodobacterales</taxon>
        <taxon>Roseobacteraceae</taxon>
        <taxon>Sagittula</taxon>
    </lineage>
</organism>
<accession>A0A940MNN5</accession>